<organism evidence="1 2">
    <name type="scientific">Amniculicola lignicola CBS 123094</name>
    <dbReference type="NCBI Taxonomy" id="1392246"/>
    <lineage>
        <taxon>Eukaryota</taxon>
        <taxon>Fungi</taxon>
        <taxon>Dikarya</taxon>
        <taxon>Ascomycota</taxon>
        <taxon>Pezizomycotina</taxon>
        <taxon>Dothideomycetes</taxon>
        <taxon>Pleosporomycetidae</taxon>
        <taxon>Pleosporales</taxon>
        <taxon>Amniculicolaceae</taxon>
        <taxon>Amniculicola</taxon>
    </lineage>
</organism>
<feature type="non-terminal residue" evidence="1">
    <location>
        <position position="182"/>
    </location>
</feature>
<gene>
    <name evidence="1" type="ORF">P154DRAFT_389231</name>
</gene>
<dbReference type="Proteomes" id="UP000799779">
    <property type="component" value="Unassembled WGS sequence"/>
</dbReference>
<reference evidence="1" key="1">
    <citation type="journal article" date="2020" name="Stud. Mycol.">
        <title>101 Dothideomycetes genomes: a test case for predicting lifestyles and emergence of pathogens.</title>
        <authorList>
            <person name="Haridas S."/>
            <person name="Albert R."/>
            <person name="Binder M."/>
            <person name="Bloem J."/>
            <person name="Labutti K."/>
            <person name="Salamov A."/>
            <person name="Andreopoulos B."/>
            <person name="Baker S."/>
            <person name="Barry K."/>
            <person name="Bills G."/>
            <person name="Bluhm B."/>
            <person name="Cannon C."/>
            <person name="Castanera R."/>
            <person name="Culley D."/>
            <person name="Daum C."/>
            <person name="Ezra D."/>
            <person name="Gonzalez J."/>
            <person name="Henrissat B."/>
            <person name="Kuo A."/>
            <person name="Liang C."/>
            <person name="Lipzen A."/>
            <person name="Lutzoni F."/>
            <person name="Magnuson J."/>
            <person name="Mondo S."/>
            <person name="Nolan M."/>
            <person name="Ohm R."/>
            <person name="Pangilinan J."/>
            <person name="Park H.-J."/>
            <person name="Ramirez L."/>
            <person name="Alfaro M."/>
            <person name="Sun H."/>
            <person name="Tritt A."/>
            <person name="Yoshinaga Y."/>
            <person name="Zwiers L.-H."/>
            <person name="Turgeon B."/>
            <person name="Goodwin S."/>
            <person name="Spatafora J."/>
            <person name="Crous P."/>
            <person name="Grigoriev I."/>
        </authorList>
    </citation>
    <scope>NUCLEOTIDE SEQUENCE</scope>
    <source>
        <strain evidence="1">CBS 123094</strain>
    </source>
</reference>
<dbReference type="EMBL" id="ML977593">
    <property type="protein sequence ID" value="KAF1999781.1"/>
    <property type="molecule type" value="Genomic_DNA"/>
</dbReference>
<sequence>IDKRVLIDCSTHARDYFELFPESNEVEVPVKDHREHDRIGHQYNKDYIYDHPAAPIHREPIENQIIPWMNEVAKLPKYQDGVSKAGPSNGEASPVPSLTIPDGLDDKIKLYNAAIQLGLPKFIIRPLTQALVLQMHQTRLENINLELIETTLGRLNGRAVDILDPVINHFVGTYALRCPEDR</sequence>
<dbReference type="OrthoDB" id="3798868at2759"/>
<evidence type="ECO:0000313" key="1">
    <source>
        <dbReference type="EMBL" id="KAF1999781.1"/>
    </source>
</evidence>
<feature type="non-terminal residue" evidence="1">
    <location>
        <position position="1"/>
    </location>
</feature>
<name>A0A6A5WI16_9PLEO</name>
<keyword evidence="2" id="KW-1185">Reference proteome</keyword>
<proteinExistence type="predicted"/>
<dbReference type="AlphaFoldDB" id="A0A6A5WI16"/>
<evidence type="ECO:0000313" key="2">
    <source>
        <dbReference type="Proteomes" id="UP000799779"/>
    </source>
</evidence>
<protein>
    <submittedName>
        <fullName evidence="1">Uncharacterized protein</fullName>
    </submittedName>
</protein>
<accession>A0A6A5WI16</accession>